<evidence type="ECO:0000313" key="3">
    <source>
        <dbReference type="EMBL" id="AFY10931.1"/>
    </source>
</evidence>
<dbReference type="InterPro" id="IPR002654">
    <property type="entry name" value="Glyco_trans_25"/>
</dbReference>
<dbReference type="Pfam" id="PF01755">
    <property type="entry name" value="Glyco_transf_25"/>
    <property type="match status" value="1"/>
</dbReference>
<feature type="domain" description="Glycosyl transferase family 25" evidence="1">
    <location>
        <begin position="10"/>
        <end position="193"/>
    </location>
</feature>
<name>K9N094_PASMD</name>
<evidence type="ECO:0000313" key="2">
    <source>
        <dbReference type="EMBL" id="AFY10924.1"/>
    </source>
</evidence>
<dbReference type="RefSeq" id="WP_115098190.1">
    <property type="nucleotide sequence ID" value="NZ_CP044077.1"/>
</dbReference>
<reference evidence="2" key="1">
    <citation type="journal article" date="2013" name="Glycobiology">
        <title>Structure and biosynthetic locus of the lipopolysaccharide outer core produced by Pasteurella multocida serovars 8 and 13 and the identification of a novel phospho-glycero moiety.</title>
        <authorList>
            <person name="Harper M."/>
            <person name="St Michael F."/>
            <person name="Vinogradov E."/>
            <person name="John M."/>
            <person name="Steen J.A."/>
            <person name="van Dorsten L."/>
            <person name="Boyce J.D."/>
            <person name="Adler B."/>
            <person name="Cox A.D."/>
        </authorList>
    </citation>
    <scope>NUCLEOTIDE SEQUENCE</scope>
    <source>
        <strain evidence="2">P1581</strain>
        <strain evidence="3">P1591</strain>
    </source>
</reference>
<evidence type="ECO:0000259" key="1">
    <source>
        <dbReference type="Pfam" id="PF01755"/>
    </source>
</evidence>
<sequence length="227" mass="26138">MTSKIKLPLIIIISLKNSTRRPVISQRLSGLGLEYQFFDAVYGKDLTEEQLKEIDFEFYPKTYNARKALTLGEIGCAMSHINVYEYIVKNNIDQAIILEDDAVVSLYFEEILASVLKKVPQRREIIFFDHGKAKVYPFMRSLPERYRLARYRSPSKDSKRTIIRTTAYLITQQGAKKLLKHAYPVRMPSDFLTGSLQLTGIHAYGVEPACVFGDVISEIDQIENRYE</sequence>
<protein>
    <submittedName>
        <fullName evidence="2">Putative galactose-1,4-transferase</fullName>
    </submittedName>
</protein>
<gene>
    <name evidence="2" type="primary">gatC</name>
</gene>
<dbReference type="AlphaFoldDB" id="K9N094"/>
<organism evidence="2">
    <name type="scientific">Pasteurella multocida</name>
    <dbReference type="NCBI Taxonomy" id="747"/>
    <lineage>
        <taxon>Bacteria</taxon>
        <taxon>Pseudomonadati</taxon>
        <taxon>Pseudomonadota</taxon>
        <taxon>Gammaproteobacteria</taxon>
        <taxon>Pasteurellales</taxon>
        <taxon>Pasteurellaceae</taxon>
        <taxon>Pasteurella</taxon>
    </lineage>
</organism>
<keyword evidence="2" id="KW-0808">Transferase</keyword>
<dbReference type="EMBL" id="JX987237">
    <property type="protein sequence ID" value="AFY10924.1"/>
    <property type="molecule type" value="Genomic_DNA"/>
</dbReference>
<proteinExistence type="predicted"/>
<accession>K9N094</accession>
<dbReference type="EMBL" id="JX987238">
    <property type="protein sequence ID" value="AFY10931.1"/>
    <property type="molecule type" value="Genomic_DNA"/>
</dbReference>
<dbReference type="CDD" id="cd06532">
    <property type="entry name" value="Glyco_transf_25"/>
    <property type="match status" value="1"/>
</dbReference>
<dbReference type="GO" id="GO:0016740">
    <property type="term" value="F:transferase activity"/>
    <property type="evidence" value="ECO:0007669"/>
    <property type="project" value="UniProtKB-KW"/>
</dbReference>